<evidence type="ECO:0000313" key="3">
    <source>
        <dbReference type="Proteomes" id="UP001412067"/>
    </source>
</evidence>
<keyword evidence="3" id="KW-1185">Reference proteome</keyword>
<gene>
    <name evidence="2" type="ORF">KSP40_PGU022304</name>
</gene>
<name>A0ABR2MSV6_9ASPA</name>
<protein>
    <submittedName>
        <fullName evidence="2">Uncharacterized protein</fullName>
    </submittedName>
</protein>
<evidence type="ECO:0000313" key="2">
    <source>
        <dbReference type="EMBL" id="KAK8967307.1"/>
    </source>
</evidence>
<dbReference type="Proteomes" id="UP001412067">
    <property type="component" value="Unassembled WGS sequence"/>
</dbReference>
<feature type="region of interest" description="Disordered" evidence="1">
    <location>
        <begin position="1"/>
        <end position="27"/>
    </location>
</feature>
<accession>A0ABR2MSV6</accession>
<proteinExistence type="predicted"/>
<dbReference type="EMBL" id="JBBWWR010000005">
    <property type="protein sequence ID" value="KAK8967307.1"/>
    <property type="molecule type" value="Genomic_DNA"/>
</dbReference>
<sequence length="96" mass="11120">MPQGRGELHQPPPPDLRGGAGLRGDREAHITRGQIEELIEEAKNKLKLIHKMTGWVYFPTSQYLLLSYFMKEMEMRDDKIHTGMSKATILLEIWSR</sequence>
<organism evidence="2 3">
    <name type="scientific">Platanthera guangdongensis</name>
    <dbReference type="NCBI Taxonomy" id="2320717"/>
    <lineage>
        <taxon>Eukaryota</taxon>
        <taxon>Viridiplantae</taxon>
        <taxon>Streptophyta</taxon>
        <taxon>Embryophyta</taxon>
        <taxon>Tracheophyta</taxon>
        <taxon>Spermatophyta</taxon>
        <taxon>Magnoliopsida</taxon>
        <taxon>Liliopsida</taxon>
        <taxon>Asparagales</taxon>
        <taxon>Orchidaceae</taxon>
        <taxon>Orchidoideae</taxon>
        <taxon>Orchideae</taxon>
        <taxon>Orchidinae</taxon>
        <taxon>Platanthera</taxon>
    </lineage>
</organism>
<reference evidence="2 3" key="1">
    <citation type="journal article" date="2022" name="Nat. Plants">
        <title>Genomes of leafy and leafless Platanthera orchids illuminate the evolution of mycoheterotrophy.</title>
        <authorList>
            <person name="Li M.H."/>
            <person name="Liu K.W."/>
            <person name="Li Z."/>
            <person name="Lu H.C."/>
            <person name="Ye Q.L."/>
            <person name="Zhang D."/>
            <person name="Wang J.Y."/>
            <person name="Li Y.F."/>
            <person name="Zhong Z.M."/>
            <person name="Liu X."/>
            <person name="Yu X."/>
            <person name="Liu D.K."/>
            <person name="Tu X.D."/>
            <person name="Liu B."/>
            <person name="Hao Y."/>
            <person name="Liao X.Y."/>
            <person name="Jiang Y.T."/>
            <person name="Sun W.H."/>
            <person name="Chen J."/>
            <person name="Chen Y.Q."/>
            <person name="Ai Y."/>
            <person name="Zhai J.W."/>
            <person name="Wu S.S."/>
            <person name="Zhou Z."/>
            <person name="Hsiao Y.Y."/>
            <person name="Wu W.L."/>
            <person name="Chen Y.Y."/>
            <person name="Lin Y.F."/>
            <person name="Hsu J.L."/>
            <person name="Li C.Y."/>
            <person name="Wang Z.W."/>
            <person name="Zhao X."/>
            <person name="Zhong W.Y."/>
            <person name="Ma X.K."/>
            <person name="Ma L."/>
            <person name="Huang J."/>
            <person name="Chen G.Z."/>
            <person name="Huang M.Z."/>
            <person name="Huang L."/>
            <person name="Peng D.H."/>
            <person name="Luo Y.B."/>
            <person name="Zou S.Q."/>
            <person name="Chen S.P."/>
            <person name="Lan S."/>
            <person name="Tsai W.C."/>
            <person name="Van de Peer Y."/>
            <person name="Liu Z.J."/>
        </authorList>
    </citation>
    <scope>NUCLEOTIDE SEQUENCE [LARGE SCALE GENOMIC DNA]</scope>
    <source>
        <strain evidence="2">Lor288</strain>
    </source>
</reference>
<evidence type="ECO:0000256" key="1">
    <source>
        <dbReference type="SAM" id="MobiDB-lite"/>
    </source>
</evidence>
<comment type="caution">
    <text evidence="2">The sequence shown here is derived from an EMBL/GenBank/DDBJ whole genome shotgun (WGS) entry which is preliminary data.</text>
</comment>